<evidence type="ECO:0000313" key="2">
    <source>
        <dbReference type="EMBL" id="KAK1731641.1"/>
    </source>
</evidence>
<dbReference type="AlphaFoldDB" id="A0AAD8XQL4"/>
<protein>
    <submittedName>
        <fullName evidence="2">Uncharacterized protein</fullName>
    </submittedName>
</protein>
<accession>A0AAD8XQL4</accession>
<dbReference type="Proteomes" id="UP001244207">
    <property type="component" value="Unassembled WGS sequence"/>
</dbReference>
<reference evidence="2" key="1">
    <citation type="submission" date="2021-12" db="EMBL/GenBank/DDBJ databases">
        <title>Comparative genomics, transcriptomics and evolutionary studies reveal genomic signatures of adaptation to plant cell wall in hemibiotrophic fungi.</title>
        <authorList>
            <consortium name="DOE Joint Genome Institute"/>
            <person name="Baroncelli R."/>
            <person name="Diaz J.F."/>
            <person name="Benocci T."/>
            <person name="Peng M."/>
            <person name="Battaglia E."/>
            <person name="Haridas S."/>
            <person name="Andreopoulos W."/>
            <person name="Labutti K."/>
            <person name="Pangilinan J."/>
            <person name="Floch G.L."/>
            <person name="Makela M.R."/>
            <person name="Henrissat B."/>
            <person name="Grigoriev I.V."/>
            <person name="Crouch J.A."/>
            <person name="De Vries R.P."/>
            <person name="Sukno S.A."/>
            <person name="Thon M.R."/>
        </authorList>
    </citation>
    <scope>NUCLEOTIDE SEQUENCE</scope>
    <source>
        <strain evidence="2">CBS 112980</strain>
    </source>
</reference>
<dbReference type="GeneID" id="85396638"/>
<keyword evidence="3" id="KW-1185">Reference proteome</keyword>
<evidence type="ECO:0000256" key="1">
    <source>
        <dbReference type="SAM" id="MobiDB-lite"/>
    </source>
</evidence>
<comment type="caution">
    <text evidence="2">The sequence shown here is derived from an EMBL/GenBank/DDBJ whole genome shotgun (WGS) entry which is preliminary data.</text>
</comment>
<dbReference type="EMBL" id="JAHMHS010000002">
    <property type="protein sequence ID" value="KAK1731641.1"/>
    <property type="molecule type" value="Genomic_DNA"/>
</dbReference>
<name>A0AAD8XQL4_GLOAC</name>
<evidence type="ECO:0000313" key="3">
    <source>
        <dbReference type="Proteomes" id="UP001244207"/>
    </source>
</evidence>
<dbReference type="RefSeq" id="XP_060371696.1">
    <property type="nucleotide sequence ID" value="XM_060512740.1"/>
</dbReference>
<gene>
    <name evidence="2" type="ORF">BDZ83DRAFT_725702</name>
</gene>
<proteinExistence type="predicted"/>
<organism evidence="2 3">
    <name type="scientific">Glomerella acutata</name>
    <name type="common">Colletotrichum acutatum</name>
    <dbReference type="NCBI Taxonomy" id="27357"/>
    <lineage>
        <taxon>Eukaryota</taxon>
        <taxon>Fungi</taxon>
        <taxon>Dikarya</taxon>
        <taxon>Ascomycota</taxon>
        <taxon>Pezizomycotina</taxon>
        <taxon>Sordariomycetes</taxon>
        <taxon>Hypocreomycetidae</taxon>
        <taxon>Glomerellales</taxon>
        <taxon>Glomerellaceae</taxon>
        <taxon>Colletotrichum</taxon>
        <taxon>Colletotrichum acutatum species complex</taxon>
    </lineage>
</organism>
<feature type="region of interest" description="Disordered" evidence="1">
    <location>
        <begin position="146"/>
        <end position="194"/>
    </location>
</feature>
<sequence>MCGIKQIVDQCRTCYGIISKEEIPTICHKRTWTLPETFGYAKAYCPDQGRVYLDKKPRINQCPRSESSLGTCSLSHGLDQIRSTSPWQNASVLNLPAEKESKSVAEKVKGFFGKCLSKVIPGVGKSSQSSSPWAALDQWEDICGDEDTNDKKKKKKKAASIPTVTRVGQLPLSEESDLASKDRMQRKSPALPDKALRRLCETRMRDANRAQSSVFAPNCNRRTLMIQVHYNLMAQAWSCDLQPKATTHDQNCASSRKLFA</sequence>